<comment type="caution">
    <text evidence="2">The sequence shown here is derived from an EMBL/GenBank/DDBJ whole genome shotgun (WGS) entry which is preliminary data.</text>
</comment>
<accession>A0A7C4LMY5</accession>
<dbReference type="SUPFAM" id="SSF53187">
    <property type="entry name" value="Zn-dependent exopeptidases"/>
    <property type="match status" value="1"/>
</dbReference>
<name>A0A7C4LMY5_9PLAN</name>
<dbReference type="AlphaFoldDB" id="A0A7C4LMY5"/>
<organism evidence="2">
    <name type="scientific">Schlesneria paludicola</name>
    <dbReference type="NCBI Taxonomy" id="360056"/>
    <lineage>
        <taxon>Bacteria</taxon>
        <taxon>Pseudomonadati</taxon>
        <taxon>Planctomycetota</taxon>
        <taxon>Planctomycetia</taxon>
        <taxon>Planctomycetales</taxon>
        <taxon>Planctomycetaceae</taxon>
        <taxon>Schlesneria</taxon>
    </lineage>
</organism>
<protein>
    <recommendedName>
        <fullName evidence="3">N-formylglutamate amidohydrolase</fullName>
    </recommendedName>
</protein>
<dbReference type="Gene3D" id="3.40.630.40">
    <property type="entry name" value="Zn-dependent exopeptidases"/>
    <property type="match status" value="1"/>
</dbReference>
<evidence type="ECO:0000313" key="2">
    <source>
        <dbReference type="EMBL" id="HGT39778.1"/>
    </source>
</evidence>
<evidence type="ECO:0000256" key="1">
    <source>
        <dbReference type="SAM" id="MobiDB-lite"/>
    </source>
</evidence>
<feature type="region of interest" description="Disordered" evidence="1">
    <location>
        <begin position="1"/>
        <end position="36"/>
    </location>
</feature>
<dbReference type="InterPro" id="IPR007709">
    <property type="entry name" value="N-FG_amidohydro"/>
</dbReference>
<dbReference type="Pfam" id="PF05013">
    <property type="entry name" value="FGase"/>
    <property type="match status" value="1"/>
</dbReference>
<feature type="compositionally biased region" description="Basic residues" evidence="1">
    <location>
        <begin position="9"/>
        <end position="22"/>
    </location>
</feature>
<sequence>MSLAEAARTKRSTITRRLRGPARRNPAGIGKRPGPPPRCLRAATAVAWLLATFAQALAGELVTVRIGTMPVVLSAPHGGEQPLPNVPVRQRTDLPKFQIVRDERTAELTEKIAATLADELGHVPYLVILRVERKYVDVNRPADHAYECEAAKAVYDAYHAALRKHCDDIRAKWKHGLLIDVHGQTLEEAAIFRGTLNLETVAALRRRVAPDVYLHLDRALAKQGLRVLPPLTERETRFTGGHIIRTYGSQHPDGIDAIQWEFGSELRQKEVLEHTARSAGVALAEFVRAYYLK</sequence>
<dbReference type="EMBL" id="DSVQ01000015">
    <property type="protein sequence ID" value="HGT39778.1"/>
    <property type="molecule type" value="Genomic_DNA"/>
</dbReference>
<proteinExistence type="predicted"/>
<reference evidence="2" key="1">
    <citation type="journal article" date="2020" name="mSystems">
        <title>Genome- and Community-Level Interaction Insights into Carbon Utilization and Element Cycling Functions of Hydrothermarchaeota in Hydrothermal Sediment.</title>
        <authorList>
            <person name="Zhou Z."/>
            <person name="Liu Y."/>
            <person name="Xu W."/>
            <person name="Pan J."/>
            <person name="Luo Z.H."/>
            <person name="Li M."/>
        </authorList>
    </citation>
    <scope>NUCLEOTIDE SEQUENCE [LARGE SCALE GENOMIC DNA]</scope>
    <source>
        <strain evidence="2">SpSt-508</strain>
    </source>
</reference>
<evidence type="ECO:0008006" key="3">
    <source>
        <dbReference type="Google" id="ProtNLM"/>
    </source>
</evidence>
<gene>
    <name evidence="2" type="ORF">ENS64_11030</name>
</gene>